<feature type="domain" description="RNA polymerase sigma-70 region 4" evidence="8">
    <location>
        <begin position="123"/>
        <end position="171"/>
    </location>
</feature>
<dbReference type="RefSeq" id="WP_146592702.1">
    <property type="nucleotide sequence ID" value="NZ_SJPT01000001.1"/>
</dbReference>
<dbReference type="GO" id="GO:0003677">
    <property type="term" value="F:DNA binding"/>
    <property type="evidence" value="ECO:0007669"/>
    <property type="project" value="UniProtKB-KW"/>
</dbReference>
<evidence type="ECO:0000256" key="3">
    <source>
        <dbReference type="ARBA" id="ARBA00023082"/>
    </source>
</evidence>
<dbReference type="EMBL" id="SJPT01000001">
    <property type="protein sequence ID" value="TWU26330.1"/>
    <property type="molecule type" value="Genomic_DNA"/>
</dbReference>
<dbReference type="CDD" id="cd06171">
    <property type="entry name" value="Sigma70_r4"/>
    <property type="match status" value="1"/>
</dbReference>
<keyword evidence="3" id="KW-0731">Sigma factor</keyword>
<dbReference type="Gene3D" id="1.10.1740.10">
    <property type="match status" value="1"/>
</dbReference>
<protein>
    <submittedName>
        <fullName evidence="9">ECF RNA polymerase sigma-E factor</fullName>
    </submittedName>
</protein>
<evidence type="ECO:0000256" key="5">
    <source>
        <dbReference type="ARBA" id="ARBA00023163"/>
    </source>
</evidence>
<keyword evidence="5" id="KW-0804">Transcription</keyword>
<dbReference type="InterPro" id="IPR014284">
    <property type="entry name" value="RNA_pol_sigma-70_dom"/>
</dbReference>
<dbReference type="SUPFAM" id="SSF88659">
    <property type="entry name" value="Sigma3 and sigma4 domains of RNA polymerase sigma factors"/>
    <property type="match status" value="1"/>
</dbReference>
<evidence type="ECO:0000256" key="2">
    <source>
        <dbReference type="ARBA" id="ARBA00023015"/>
    </source>
</evidence>
<dbReference type="InterPro" id="IPR036388">
    <property type="entry name" value="WH-like_DNA-bd_sf"/>
</dbReference>
<keyword evidence="2" id="KW-0805">Transcription regulation</keyword>
<dbReference type="SUPFAM" id="SSF88946">
    <property type="entry name" value="Sigma2 domain of RNA polymerase sigma factors"/>
    <property type="match status" value="1"/>
</dbReference>
<evidence type="ECO:0000313" key="10">
    <source>
        <dbReference type="Proteomes" id="UP000316304"/>
    </source>
</evidence>
<dbReference type="InterPro" id="IPR013325">
    <property type="entry name" value="RNA_pol_sigma_r2"/>
</dbReference>
<reference evidence="9 10" key="1">
    <citation type="submission" date="2019-02" db="EMBL/GenBank/DDBJ databases">
        <title>Deep-cultivation of Planctomycetes and their phenomic and genomic characterization uncovers novel biology.</title>
        <authorList>
            <person name="Wiegand S."/>
            <person name="Jogler M."/>
            <person name="Boedeker C."/>
            <person name="Pinto D."/>
            <person name="Vollmers J."/>
            <person name="Rivas-Marin E."/>
            <person name="Kohn T."/>
            <person name="Peeters S.H."/>
            <person name="Heuer A."/>
            <person name="Rast P."/>
            <person name="Oberbeckmann S."/>
            <person name="Bunk B."/>
            <person name="Jeske O."/>
            <person name="Meyerdierks A."/>
            <person name="Storesund J.E."/>
            <person name="Kallscheuer N."/>
            <person name="Luecker S."/>
            <person name="Lage O.M."/>
            <person name="Pohl T."/>
            <person name="Merkel B.J."/>
            <person name="Hornburger P."/>
            <person name="Mueller R.-W."/>
            <person name="Bruemmer F."/>
            <person name="Labrenz M."/>
            <person name="Spormann A.M."/>
            <person name="Op Den Camp H."/>
            <person name="Overmann J."/>
            <person name="Amann R."/>
            <person name="Jetten M.S.M."/>
            <person name="Mascher T."/>
            <person name="Medema M.H."/>
            <person name="Devos D.P."/>
            <person name="Kaster A.-K."/>
            <person name="Ovreas L."/>
            <person name="Rohde M."/>
            <person name="Galperin M.Y."/>
            <person name="Jogler C."/>
        </authorList>
    </citation>
    <scope>NUCLEOTIDE SEQUENCE [LARGE SCALE GENOMIC DNA]</scope>
    <source>
        <strain evidence="9 10">Pla52o</strain>
    </source>
</reference>
<proteinExistence type="inferred from homology"/>
<dbReference type="Pfam" id="PF04542">
    <property type="entry name" value="Sigma70_r2"/>
    <property type="match status" value="1"/>
</dbReference>
<feature type="region of interest" description="Disordered" evidence="6">
    <location>
        <begin position="178"/>
        <end position="205"/>
    </location>
</feature>
<evidence type="ECO:0000256" key="4">
    <source>
        <dbReference type="ARBA" id="ARBA00023125"/>
    </source>
</evidence>
<dbReference type="Gene3D" id="1.10.10.10">
    <property type="entry name" value="Winged helix-like DNA-binding domain superfamily/Winged helix DNA-binding domain"/>
    <property type="match status" value="1"/>
</dbReference>
<dbReference type="InterPro" id="IPR007627">
    <property type="entry name" value="RNA_pol_sigma70_r2"/>
</dbReference>
<keyword evidence="4" id="KW-0238">DNA-binding</keyword>
<dbReference type="GO" id="GO:0006352">
    <property type="term" value="P:DNA-templated transcription initiation"/>
    <property type="evidence" value="ECO:0007669"/>
    <property type="project" value="InterPro"/>
</dbReference>
<dbReference type="InterPro" id="IPR007630">
    <property type="entry name" value="RNA_pol_sigma70_r4"/>
</dbReference>
<feature type="domain" description="RNA polymerase sigma-70 region 2" evidence="7">
    <location>
        <begin position="25"/>
        <end position="86"/>
    </location>
</feature>
<evidence type="ECO:0000259" key="8">
    <source>
        <dbReference type="Pfam" id="PF04545"/>
    </source>
</evidence>
<sequence length="205" mass="23732">MSTKTPDNAESEDSDGAWQRVFLESEPTLRAFLRRRLAQEADVEDCLQTIFIKTVQQRDEVPRIARRAWLFRVAANESARHWRDQSTTKRILEKQATSLPHAPAPNHLEHLVADETAQQLGQAIKNLPTNWQQIIRLRINENLTFQQIADHLEIPLGTALTHMRRALQRLRGEIDKGEIEKNDSEMSDCVQRDTVQRDRKKGKQP</sequence>
<dbReference type="InterPro" id="IPR039425">
    <property type="entry name" value="RNA_pol_sigma-70-like"/>
</dbReference>
<dbReference type="NCBIfam" id="TIGR02937">
    <property type="entry name" value="sigma70-ECF"/>
    <property type="match status" value="1"/>
</dbReference>
<evidence type="ECO:0000256" key="6">
    <source>
        <dbReference type="SAM" id="MobiDB-lite"/>
    </source>
</evidence>
<name>A0A5C6CP64_9BACT</name>
<dbReference type="PANTHER" id="PTHR43133:SF8">
    <property type="entry name" value="RNA POLYMERASE SIGMA FACTOR HI_1459-RELATED"/>
    <property type="match status" value="1"/>
</dbReference>
<dbReference type="AlphaFoldDB" id="A0A5C6CP64"/>
<dbReference type="OrthoDB" id="273051at2"/>
<gene>
    <name evidence="9" type="primary">rpoE_2</name>
    <name evidence="9" type="ORF">Pla52o_01830</name>
</gene>
<dbReference type="InterPro" id="IPR013324">
    <property type="entry name" value="RNA_pol_sigma_r3/r4-like"/>
</dbReference>
<dbReference type="Proteomes" id="UP000316304">
    <property type="component" value="Unassembled WGS sequence"/>
</dbReference>
<organism evidence="9 10">
    <name type="scientific">Novipirellula galeiformis</name>
    <dbReference type="NCBI Taxonomy" id="2528004"/>
    <lineage>
        <taxon>Bacteria</taxon>
        <taxon>Pseudomonadati</taxon>
        <taxon>Planctomycetota</taxon>
        <taxon>Planctomycetia</taxon>
        <taxon>Pirellulales</taxon>
        <taxon>Pirellulaceae</taxon>
        <taxon>Novipirellula</taxon>
    </lineage>
</organism>
<comment type="caution">
    <text evidence="9">The sequence shown here is derived from an EMBL/GenBank/DDBJ whole genome shotgun (WGS) entry which is preliminary data.</text>
</comment>
<dbReference type="Pfam" id="PF04545">
    <property type="entry name" value="Sigma70_r4"/>
    <property type="match status" value="1"/>
</dbReference>
<comment type="similarity">
    <text evidence="1">Belongs to the sigma-70 factor family. ECF subfamily.</text>
</comment>
<feature type="compositionally biased region" description="Basic and acidic residues" evidence="6">
    <location>
        <begin position="178"/>
        <end position="197"/>
    </location>
</feature>
<evidence type="ECO:0000259" key="7">
    <source>
        <dbReference type="Pfam" id="PF04542"/>
    </source>
</evidence>
<evidence type="ECO:0000256" key="1">
    <source>
        <dbReference type="ARBA" id="ARBA00010641"/>
    </source>
</evidence>
<accession>A0A5C6CP64</accession>
<dbReference type="GO" id="GO:0016987">
    <property type="term" value="F:sigma factor activity"/>
    <property type="evidence" value="ECO:0007669"/>
    <property type="project" value="UniProtKB-KW"/>
</dbReference>
<keyword evidence="10" id="KW-1185">Reference proteome</keyword>
<dbReference type="PANTHER" id="PTHR43133">
    <property type="entry name" value="RNA POLYMERASE ECF-TYPE SIGMA FACTO"/>
    <property type="match status" value="1"/>
</dbReference>
<evidence type="ECO:0000313" key="9">
    <source>
        <dbReference type="EMBL" id="TWU26330.1"/>
    </source>
</evidence>